<gene>
    <name evidence="1" type="ORF">Goe8_c00570</name>
</gene>
<evidence type="ECO:0000313" key="2">
    <source>
        <dbReference type="Proteomes" id="UP000317800"/>
    </source>
</evidence>
<reference evidence="1 2" key="1">
    <citation type="submission" date="2019-06" db="EMBL/GenBank/DDBJ databases">
        <authorList>
            <person name="Hertel R."/>
        </authorList>
    </citation>
    <scope>NUCLEOTIDE SEQUENCE [LARGE SCALE GENOMIC DNA]</scope>
</reference>
<dbReference type="EMBL" id="MN043729">
    <property type="protein sequence ID" value="QDP42841.1"/>
    <property type="molecule type" value="Genomic_DNA"/>
</dbReference>
<name>A0A516KMM3_9CAUD</name>
<accession>A0A516KMM3</accession>
<protein>
    <submittedName>
        <fullName evidence="1">Uncharacterized protein</fullName>
    </submittedName>
</protein>
<organism evidence="1 2">
    <name type="scientific">Bacillus phage vB_BmeM-Goe8</name>
    <dbReference type="NCBI Taxonomy" id="2593638"/>
    <lineage>
        <taxon>Viruses</taxon>
        <taxon>Duplodnaviria</taxon>
        <taxon>Heunggongvirae</taxon>
        <taxon>Uroviricota</taxon>
        <taxon>Caudoviricetes</taxon>
        <taxon>Herelleviridae</taxon>
        <taxon>Bastillevirinae</taxon>
        <taxon>Goettingenvirus</taxon>
        <taxon>Goettingenvirus goe8</taxon>
    </lineage>
</organism>
<evidence type="ECO:0000313" key="1">
    <source>
        <dbReference type="EMBL" id="QDP42841.1"/>
    </source>
</evidence>
<keyword evidence="2" id="KW-1185">Reference proteome</keyword>
<dbReference type="Proteomes" id="UP000317800">
    <property type="component" value="Segment"/>
</dbReference>
<sequence>MEKYAVYGSGAPEKTPYEYDVGEVIIVNSHDRMMCKRKVKQGNRLIQYFSPGRIIYDFREEE</sequence>
<proteinExistence type="predicted"/>